<feature type="compositionally biased region" description="Low complexity" evidence="1">
    <location>
        <begin position="65"/>
        <end position="78"/>
    </location>
</feature>
<sequence length="165" mass="18378">MEWHKGLTRRRSWELAHSEKSSYVPFSPFLSDVRFPDFCQRATWHVLPEQAAIAEHGAVAATASSDSSSSLSSLNNASKPPVTLSVDDQAPSPVDRDVALKIIPKKKVKGNEASVWSEMEVLKGLEHPNIGKFYEWFESRTKSSELAIGGELFGRITKMGKVYRT</sequence>
<dbReference type="AlphaFoldDB" id="A0A0C2SPW7"/>
<dbReference type="Gene3D" id="3.30.200.20">
    <property type="entry name" value="Phosphorylase Kinase, domain 1"/>
    <property type="match status" value="1"/>
</dbReference>
<dbReference type="EMBL" id="KN818243">
    <property type="protein sequence ID" value="KIL65300.1"/>
    <property type="molecule type" value="Genomic_DNA"/>
</dbReference>
<dbReference type="OrthoDB" id="40902at2759"/>
<evidence type="ECO:0000256" key="1">
    <source>
        <dbReference type="SAM" id="MobiDB-lite"/>
    </source>
</evidence>
<name>A0A0C2SPW7_AMAMK</name>
<dbReference type="SUPFAM" id="SSF56112">
    <property type="entry name" value="Protein kinase-like (PK-like)"/>
    <property type="match status" value="1"/>
</dbReference>
<dbReference type="InterPro" id="IPR011009">
    <property type="entry name" value="Kinase-like_dom_sf"/>
</dbReference>
<dbReference type="STRING" id="946122.A0A0C2SPW7"/>
<evidence type="ECO:0000313" key="3">
    <source>
        <dbReference type="Proteomes" id="UP000054549"/>
    </source>
</evidence>
<organism evidence="2 3">
    <name type="scientific">Amanita muscaria (strain Koide BX008)</name>
    <dbReference type="NCBI Taxonomy" id="946122"/>
    <lineage>
        <taxon>Eukaryota</taxon>
        <taxon>Fungi</taxon>
        <taxon>Dikarya</taxon>
        <taxon>Basidiomycota</taxon>
        <taxon>Agaricomycotina</taxon>
        <taxon>Agaricomycetes</taxon>
        <taxon>Agaricomycetidae</taxon>
        <taxon>Agaricales</taxon>
        <taxon>Pluteineae</taxon>
        <taxon>Amanitaceae</taxon>
        <taxon>Amanita</taxon>
    </lineage>
</organism>
<gene>
    <name evidence="2" type="ORF">M378DRAFT_10921</name>
</gene>
<reference evidence="2 3" key="1">
    <citation type="submission" date="2014-04" db="EMBL/GenBank/DDBJ databases">
        <title>Evolutionary Origins and Diversification of the Mycorrhizal Mutualists.</title>
        <authorList>
            <consortium name="DOE Joint Genome Institute"/>
            <consortium name="Mycorrhizal Genomics Consortium"/>
            <person name="Kohler A."/>
            <person name="Kuo A."/>
            <person name="Nagy L.G."/>
            <person name="Floudas D."/>
            <person name="Copeland A."/>
            <person name="Barry K.W."/>
            <person name="Cichocki N."/>
            <person name="Veneault-Fourrey C."/>
            <person name="LaButti K."/>
            <person name="Lindquist E.A."/>
            <person name="Lipzen A."/>
            <person name="Lundell T."/>
            <person name="Morin E."/>
            <person name="Murat C."/>
            <person name="Riley R."/>
            <person name="Ohm R."/>
            <person name="Sun H."/>
            <person name="Tunlid A."/>
            <person name="Henrissat B."/>
            <person name="Grigoriev I.V."/>
            <person name="Hibbett D.S."/>
            <person name="Martin F."/>
        </authorList>
    </citation>
    <scope>NUCLEOTIDE SEQUENCE [LARGE SCALE GENOMIC DNA]</scope>
    <source>
        <strain evidence="2 3">Koide BX008</strain>
    </source>
</reference>
<protein>
    <recommendedName>
        <fullName evidence="4">Protein kinase domain-containing protein</fullName>
    </recommendedName>
</protein>
<feature type="region of interest" description="Disordered" evidence="1">
    <location>
        <begin position="65"/>
        <end position="92"/>
    </location>
</feature>
<evidence type="ECO:0008006" key="4">
    <source>
        <dbReference type="Google" id="ProtNLM"/>
    </source>
</evidence>
<keyword evidence="3" id="KW-1185">Reference proteome</keyword>
<dbReference type="InParanoid" id="A0A0C2SPW7"/>
<proteinExistence type="predicted"/>
<evidence type="ECO:0000313" key="2">
    <source>
        <dbReference type="EMBL" id="KIL65300.1"/>
    </source>
</evidence>
<dbReference type="HOGENOM" id="CLU_1610315_0_0_1"/>
<dbReference type="Proteomes" id="UP000054549">
    <property type="component" value="Unassembled WGS sequence"/>
</dbReference>
<accession>A0A0C2SPW7</accession>